<evidence type="ECO:0000256" key="1">
    <source>
        <dbReference type="ARBA" id="ARBA00004429"/>
    </source>
</evidence>
<feature type="domain" description="Methyl-accepting transducer" evidence="5">
    <location>
        <begin position="23"/>
        <end position="259"/>
    </location>
</feature>
<name>A0A1L8D2D4_9THEO</name>
<dbReference type="EMBL" id="BDJL01000035">
    <property type="protein sequence ID" value="GAV25267.1"/>
    <property type="molecule type" value="Genomic_DNA"/>
</dbReference>
<comment type="caution">
    <text evidence="7">The sequence shown here is derived from an EMBL/GenBank/DDBJ whole genome shotgun (WGS) entry which is preliminary data.</text>
</comment>
<gene>
    <name evidence="7" type="ORF">ciss_12000</name>
</gene>
<keyword evidence="2" id="KW-1003">Cell membrane</keyword>
<dbReference type="GO" id="GO:0007165">
    <property type="term" value="P:signal transduction"/>
    <property type="evidence" value="ECO:0007669"/>
    <property type="project" value="UniProtKB-KW"/>
</dbReference>
<evidence type="ECO:0000256" key="3">
    <source>
        <dbReference type="ARBA" id="ARBA00023224"/>
    </source>
</evidence>
<reference evidence="8" key="1">
    <citation type="submission" date="2016-12" db="EMBL/GenBank/DDBJ databases">
        <title>Draft Genome Sequences od Carboxydothermus pertinax and islandicus, Hydrogenogenic Carboxydotrophic Bacteria.</title>
        <authorList>
            <person name="Fukuyama Y."/>
            <person name="Ohmae K."/>
            <person name="Yoneda Y."/>
            <person name="Yoshida T."/>
            <person name="Sako Y."/>
        </authorList>
    </citation>
    <scope>NUCLEOTIDE SEQUENCE [LARGE SCALE GENOMIC DNA]</scope>
    <source>
        <strain evidence="8">SET</strain>
    </source>
</reference>
<accession>A0A1L8D2D4</accession>
<keyword evidence="8" id="KW-1185">Reference proteome</keyword>
<sequence>MIRDEITLLLLKFGKMKKDLTNLIRALKEQVAKVFRLTQDLATNIEQSSIGINDAADGVVKISAAIDGVAQRALSISEKTDKTAVLSQAGEEKLKQMVRQMETLYENALDALTKIEVFVKRSGQIDQIAETIAQIAEQTNLLALNAAIEAARAGEAGKGFGVVAEEVRKLAEQSAESSQEIAKIVRELNAEMSHMQTLIREFSQKTVESKKVVDETAAAFKEILEDINSIDSEIKEMARSAQEVSEASQNIAAATEEQSAILHEIDQSVKQVEEIAEVLNSLAEQFKVGGESHA</sequence>
<dbReference type="PROSITE" id="PS50192">
    <property type="entry name" value="T_SNARE"/>
    <property type="match status" value="1"/>
</dbReference>
<dbReference type="SUPFAM" id="SSF58104">
    <property type="entry name" value="Methyl-accepting chemotaxis protein (MCP) signaling domain"/>
    <property type="match status" value="1"/>
</dbReference>
<dbReference type="GO" id="GO:0005886">
    <property type="term" value="C:plasma membrane"/>
    <property type="evidence" value="ECO:0007669"/>
    <property type="project" value="UniProtKB-SubCell"/>
</dbReference>
<evidence type="ECO:0000259" key="5">
    <source>
        <dbReference type="PROSITE" id="PS50111"/>
    </source>
</evidence>
<dbReference type="Gene3D" id="1.10.287.950">
    <property type="entry name" value="Methyl-accepting chemotaxis protein"/>
    <property type="match status" value="1"/>
</dbReference>
<organism evidence="7 8">
    <name type="scientific">Carboxydothermus islandicus</name>
    <dbReference type="NCBI Taxonomy" id="661089"/>
    <lineage>
        <taxon>Bacteria</taxon>
        <taxon>Bacillati</taxon>
        <taxon>Bacillota</taxon>
        <taxon>Clostridia</taxon>
        <taxon>Thermoanaerobacterales</taxon>
        <taxon>Thermoanaerobacteraceae</taxon>
        <taxon>Carboxydothermus</taxon>
    </lineage>
</organism>
<dbReference type="InterPro" id="IPR000727">
    <property type="entry name" value="T_SNARE_dom"/>
</dbReference>
<protein>
    <submittedName>
        <fullName evidence="7">Methyl-accepting chemotaxis sensory transducer</fullName>
    </submittedName>
</protein>
<dbReference type="PANTHER" id="PTHR32089:SF112">
    <property type="entry name" value="LYSOZYME-LIKE PROTEIN-RELATED"/>
    <property type="match status" value="1"/>
</dbReference>
<evidence type="ECO:0000256" key="2">
    <source>
        <dbReference type="ARBA" id="ARBA00022519"/>
    </source>
</evidence>
<evidence type="ECO:0000259" key="6">
    <source>
        <dbReference type="PROSITE" id="PS50192"/>
    </source>
</evidence>
<dbReference type="SMART" id="SM00283">
    <property type="entry name" value="MA"/>
    <property type="match status" value="1"/>
</dbReference>
<keyword evidence="2" id="KW-0997">Cell inner membrane</keyword>
<dbReference type="PROSITE" id="PS50111">
    <property type="entry name" value="CHEMOTAXIS_TRANSDUC_2"/>
    <property type="match status" value="1"/>
</dbReference>
<feature type="domain" description="T-SNARE coiled-coil homology" evidence="6">
    <location>
        <begin position="224"/>
        <end position="272"/>
    </location>
</feature>
<evidence type="ECO:0000313" key="8">
    <source>
        <dbReference type="Proteomes" id="UP000187338"/>
    </source>
</evidence>
<evidence type="ECO:0000313" key="7">
    <source>
        <dbReference type="EMBL" id="GAV25267.1"/>
    </source>
</evidence>
<dbReference type="Proteomes" id="UP000187338">
    <property type="component" value="Unassembled WGS sequence"/>
</dbReference>
<keyword evidence="3 4" id="KW-0807">Transducer</keyword>
<evidence type="ECO:0000256" key="4">
    <source>
        <dbReference type="PROSITE-ProRule" id="PRU00284"/>
    </source>
</evidence>
<dbReference type="AlphaFoldDB" id="A0A1L8D2D4"/>
<comment type="subcellular location">
    <subcellularLocation>
        <location evidence="1">Cell inner membrane</location>
        <topology evidence="1">Multi-pass membrane protein</topology>
    </subcellularLocation>
</comment>
<dbReference type="STRING" id="661089.ciss_12000"/>
<dbReference type="PANTHER" id="PTHR32089">
    <property type="entry name" value="METHYL-ACCEPTING CHEMOTAXIS PROTEIN MCPB"/>
    <property type="match status" value="1"/>
</dbReference>
<proteinExistence type="predicted"/>
<dbReference type="Pfam" id="PF00015">
    <property type="entry name" value="MCPsignal"/>
    <property type="match status" value="1"/>
</dbReference>
<dbReference type="InterPro" id="IPR004089">
    <property type="entry name" value="MCPsignal_dom"/>
</dbReference>
<keyword evidence="2" id="KW-0472">Membrane</keyword>